<comment type="pathway">
    <text evidence="10 11">Cell wall biogenesis; peptidoglycan biosynthesis.</text>
</comment>
<dbReference type="EC" id="6.3.2.10" evidence="10 11"/>
<gene>
    <name evidence="10" type="primary">murF</name>
    <name evidence="14" type="ORF">C6571_04555</name>
</gene>
<dbReference type="Proteomes" id="UP000239326">
    <property type="component" value="Chromosome"/>
</dbReference>
<keyword evidence="9 10" id="KW-0961">Cell wall biogenesis/degradation</keyword>
<dbReference type="UniPathway" id="UPA00219"/>
<dbReference type="InterPro" id="IPR035911">
    <property type="entry name" value="MurE/MurF_N"/>
</dbReference>
<dbReference type="InterPro" id="IPR005863">
    <property type="entry name" value="UDP-N-AcMur_synth"/>
</dbReference>
<evidence type="ECO:0000256" key="7">
    <source>
        <dbReference type="ARBA" id="ARBA00022984"/>
    </source>
</evidence>
<keyword evidence="6 10" id="KW-0133">Cell shape</keyword>
<dbReference type="Gene3D" id="3.90.190.20">
    <property type="entry name" value="Mur ligase, C-terminal domain"/>
    <property type="match status" value="1"/>
</dbReference>
<dbReference type="SUPFAM" id="SSF53244">
    <property type="entry name" value="MurD-like peptide ligases, peptide-binding domain"/>
    <property type="match status" value="1"/>
</dbReference>
<dbReference type="InterPro" id="IPR004101">
    <property type="entry name" value="Mur_ligase_C"/>
</dbReference>
<evidence type="ECO:0000256" key="10">
    <source>
        <dbReference type="HAMAP-Rule" id="MF_02019"/>
    </source>
</evidence>
<comment type="function">
    <text evidence="10 11">Involved in cell wall formation. Catalyzes the final step in the synthesis of UDP-N-acetylmuramoyl-pentapeptide, the precursor of murein.</text>
</comment>
<organism evidence="14 15">
    <name type="scientific">Simplicispira suum</name>
    <dbReference type="NCBI Taxonomy" id="2109915"/>
    <lineage>
        <taxon>Bacteria</taxon>
        <taxon>Pseudomonadati</taxon>
        <taxon>Pseudomonadota</taxon>
        <taxon>Betaproteobacteria</taxon>
        <taxon>Burkholderiales</taxon>
        <taxon>Comamonadaceae</taxon>
        <taxon>Simplicispira</taxon>
    </lineage>
</organism>
<dbReference type="GO" id="GO:0071555">
    <property type="term" value="P:cell wall organization"/>
    <property type="evidence" value="ECO:0007669"/>
    <property type="project" value="UniProtKB-KW"/>
</dbReference>
<evidence type="ECO:0000256" key="1">
    <source>
        <dbReference type="ARBA" id="ARBA00022490"/>
    </source>
</evidence>
<protein>
    <recommendedName>
        <fullName evidence="10 11">UDP-N-acetylmuramoyl-tripeptide--D-alanyl-D-alanine ligase</fullName>
        <ecNumber evidence="10 11">6.3.2.10</ecNumber>
    </recommendedName>
    <alternativeName>
        <fullName evidence="10">D-alanyl-D-alanine-adding enzyme</fullName>
    </alternativeName>
</protein>
<accession>A0A2S0MY93</accession>
<dbReference type="SUPFAM" id="SSF63418">
    <property type="entry name" value="MurE/MurF N-terminal domain"/>
    <property type="match status" value="1"/>
</dbReference>
<dbReference type="InterPro" id="IPR051046">
    <property type="entry name" value="MurCDEF_CellWall_CoF430Synth"/>
</dbReference>
<dbReference type="GO" id="GO:0008360">
    <property type="term" value="P:regulation of cell shape"/>
    <property type="evidence" value="ECO:0007669"/>
    <property type="project" value="UniProtKB-KW"/>
</dbReference>
<comment type="catalytic activity">
    <reaction evidence="10 11">
        <text>D-alanyl-D-alanine + UDP-N-acetyl-alpha-D-muramoyl-L-alanyl-gamma-D-glutamyl-meso-2,6-diaminopimelate + ATP = UDP-N-acetyl-alpha-D-muramoyl-L-alanyl-gamma-D-glutamyl-meso-2,6-diaminopimeloyl-D-alanyl-D-alanine + ADP + phosphate + H(+)</text>
        <dbReference type="Rhea" id="RHEA:28374"/>
        <dbReference type="ChEBI" id="CHEBI:15378"/>
        <dbReference type="ChEBI" id="CHEBI:30616"/>
        <dbReference type="ChEBI" id="CHEBI:43474"/>
        <dbReference type="ChEBI" id="CHEBI:57822"/>
        <dbReference type="ChEBI" id="CHEBI:61386"/>
        <dbReference type="ChEBI" id="CHEBI:83905"/>
        <dbReference type="ChEBI" id="CHEBI:456216"/>
        <dbReference type="EC" id="6.3.2.10"/>
    </reaction>
</comment>
<dbReference type="NCBIfam" id="TIGR01143">
    <property type="entry name" value="murF"/>
    <property type="match status" value="1"/>
</dbReference>
<evidence type="ECO:0000259" key="12">
    <source>
        <dbReference type="Pfam" id="PF02875"/>
    </source>
</evidence>
<keyword evidence="4 10" id="KW-0547">Nucleotide-binding</keyword>
<dbReference type="EMBL" id="CP027669">
    <property type="protein sequence ID" value="AVO40653.1"/>
    <property type="molecule type" value="Genomic_DNA"/>
</dbReference>
<dbReference type="InterPro" id="IPR036615">
    <property type="entry name" value="Mur_ligase_C_dom_sf"/>
</dbReference>
<feature type="domain" description="Mur ligase C-terminal" evidence="12">
    <location>
        <begin position="333"/>
        <end position="442"/>
    </location>
</feature>
<dbReference type="Pfam" id="PF08245">
    <property type="entry name" value="Mur_ligase_M"/>
    <property type="match status" value="1"/>
</dbReference>
<dbReference type="GO" id="GO:0008766">
    <property type="term" value="F:UDP-N-acetylmuramoylalanyl-D-glutamyl-2,6-diaminopimelate-D-alanyl-D-alanine ligase activity"/>
    <property type="evidence" value="ECO:0007669"/>
    <property type="project" value="RHEA"/>
</dbReference>
<evidence type="ECO:0000256" key="9">
    <source>
        <dbReference type="ARBA" id="ARBA00023316"/>
    </source>
</evidence>
<dbReference type="GO" id="GO:0009252">
    <property type="term" value="P:peptidoglycan biosynthetic process"/>
    <property type="evidence" value="ECO:0007669"/>
    <property type="project" value="UniProtKB-UniRule"/>
</dbReference>
<dbReference type="InterPro" id="IPR013221">
    <property type="entry name" value="Mur_ligase_cen"/>
</dbReference>
<evidence type="ECO:0000256" key="2">
    <source>
        <dbReference type="ARBA" id="ARBA00022598"/>
    </source>
</evidence>
<dbReference type="Gene3D" id="3.40.1190.10">
    <property type="entry name" value="Mur-like, catalytic domain"/>
    <property type="match status" value="1"/>
</dbReference>
<dbReference type="RefSeq" id="WP_106445644.1">
    <property type="nucleotide sequence ID" value="NZ_CP027669.1"/>
</dbReference>
<evidence type="ECO:0000256" key="4">
    <source>
        <dbReference type="ARBA" id="ARBA00022741"/>
    </source>
</evidence>
<reference evidence="14 15" key="1">
    <citation type="submission" date="2018-03" db="EMBL/GenBank/DDBJ databases">
        <title>Genome sequencing of Simplicispira sp.</title>
        <authorList>
            <person name="Kim S.-J."/>
            <person name="Heo J."/>
            <person name="Kwon S.-W."/>
        </authorList>
    </citation>
    <scope>NUCLEOTIDE SEQUENCE [LARGE SCALE GENOMIC DNA]</scope>
    <source>
        <strain evidence="14 15">SC1-8</strain>
    </source>
</reference>
<feature type="binding site" evidence="10">
    <location>
        <begin position="112"/>
        <end position="118"/>
    </location>
    <ligand>
        <name>ATP</name>
        <dbReference type="ChEBI" id="CHEBI:30616"/>
    </ligand>
</feature>
<dbReference type="GO" id="GO:0005737">
    <property type="term" value="C:cytoplasm"/>
    <property type="evidence" value="ECO:0007669"/>
    <property type="project" value="UniProtKB-SubCell"/>
</dbReference>
<sequence length="482" mass="49201">MMSLQQALDWVRTTQPQARLVGSPATPVARVHTDTRSLLPGDLFVALRGEHFDAQAFLPQAAAQGAAAALAQGGLADAGLPGIEVDDPLAALGALATGWRAQFVLPLIAVAGSNGKTTVTQMLAGILAAQAGDAALATRGNFNNAIGVPLTLLRLTASHRLAVVELGMNHPGEITELAAMAQPTVALVNNAQREHLEFMHTVEAVARENGAVLAALPASGVAVFPAEDAFAPLWRELAGARTSLEFGLTLGDVRCTQAVWQGGAWQASFATPHGPLACQLAAAGRHNLRNALAATACALAAGVSLGAIAQGLSGFAPVSGRSRALALQLAGRALTLVDDSYNANPDSVRAAIEVLADLPAPRILVLGDMGEVGDHGPQFHAEAGAQARERGIEQLFTLGAQSCAAADAFGPAARHFDSMAALQAAMQAALSGAGSVLVKGSRFMRMERVVQAITEVAQGVAAEGAVLASPPDHPTHVTGAAC</sequence>
<dbReference type="KEGG" id="simp:C6571_04555"/>
<comment type="similarity">
    <text evidence="10">Belongs to the MurCDEF family. MurF subfamily.</text>
</comment>
<evidence type="ECO:0000313" key="15">
    <source>
        <dbReference type="Proteomes" id="UP000239326"/>
    </source>
</evidence>
<keyword evidence="3 10" id="KW-0132">Cell division</keyword>
<evidence type="ECO:0000256" key="6">
    <source>
        <dbReference type="ARBA" id="ARBA00022960"/>
    </source>
</evidence>
<dbReference type="InterPro" id="IPR036565">
    <property type="entry name" value="Mur-like_cat_sf"/>
</dbReference>
<name>A0A2S0MY93_9BURK</name>
<dbReference type="GO" id="GO:0047480">
    <property type="term" value="F:UDP-N-acetylmuramoyl-tripeptide-D-alanyl-D-alanine ligase activity"/>
    <property type="evidence" value="ECO:0007669"/>
    <property type="project" value="UniProtKB-UniRule"/>
</dbReference>
<keyword evidence="1 10" id="KW-0963">Cytoplasm</keyword>
<evidence type="ECO:0000256" key="3">
    <source>
        <dbReference type="ARBA" id="ARBA00022618"/>
    </source>
</evidence>
<evidence type="ECO:0000313" key="14">
    <source>
        <dbReference type="EMBL" id="AVO40653.1"/>
    </source>
</evidence>
<dbReference type="AlphaFoldDB" id="A0A2S0MY93"/>
<proteinExistence type="inferred from homology"/>
<keyword evidence="15" id="KW-1185">Reference proteome</keyword>
<keyword evidence="5 10" id="KW-0067">ATP-binding</keyword>
<dbReference type="PANTHER" id="PTHR43024:SF1">
    <property type="entry name" value="UDP-N-ACETYLMURAMOYL-TRIPEPTIDE--D-ALANYL-D-ALANINE LIGASE"/>
    <property type="match status" value="1"/>
</dbReference>
<comment type="subcellular location">
    <subcellularLocation>
        <location evidence="10 11">Cytoplasm</location>
    </subcellularLocation>
</comment>
<keyword evidence="8 10" id="KW-0131">Cell cycle</keyword>
<evidence type="ECO:0000256" key="8">
    <source>
        <dbReference type="ARBA" id="ARBA00023306"/>
    </source>
</evidence>
<evidence type="ECO:0000256" key="5">
    <source>
        <dbReference type="ARBA" id="ARBA00022840"/>
    </source>
</evidence>
<dbReference type="SUPFAM" id="SSF53623">
    <property type="entry name" value="MurD-like peptide ligases, catalytic domain"/>
    <property type="match status" value="1"/>
</dbReference>
<dbReference type="Gene3D" id="3.40.1390.10">
    <property type="entry name" value="MurE/MurF, N-terminal domain"/>
    <property type="match status" value="1"/>
</dbReference>
<keyword evidence="7 10" id="KW-0573">Peptidoglycan synthesis</keyword>
<dbReference type="GO" id="GO:0005524">
    <property type="term" value="F:ATP binding"/>
    <property type="evidence" value="ECO:0007669"/>
    <property type="project" value="UniProtKB-UniRule"/>
</dbReference>
<dbReference type="OrthoDB" id="9801978at2"/>
<dbReference type="PANTHER" id="PTHR43024">
    <property type="entry name" value="UDP-N-ACETYLMURAMOYL-TRIPEPTIDE--D-ALANYL-D-ALANINE LIGASE"/>
    <property type="match status" value="1"/>
</dbReference>
<evidence type="ECO:0000259" key="13">
    <source>
        <dbReference type="Pfam" id="PF08245"/>
    </source>
</evidence>
<dbReference type="HAMAP" id="MF_02019">
    <property type="entry name" value="MurF"/>
    <property type="match status" value="1"/>
</dbReference>
<dbReference type="Pfam" id="PF02875">
    <property type="entry name" value="Mur_ligase_C"/>
    <property type="match status" value="1"/>
</dbReference>
<dbReference type="GO" id="GO:0051301">
    <property type="term" value="P:cell division"/>
    <property type="evidence" value="ECO:0007669"/>
    <property type="project" value="UniProtKB-KW"/>
</dbReference>
<evidence type="ECO:0000256" key="11">
    <source>
        <dbReference type="RuleBase" id="RU004136"/>
    </source>
</evidence>
<feature type="domain" description="Mur ligase central" evidence="13">
    <location>
        <begin position="110"/>
        <end position="298"/>
    </location>
</feature>
<keyword evidence="2 10" id="KW-0436">Ligase</keyword>